<reference evidence="4" key="2">
    <citation type="submission" date="2020-04" db="EMBL/GenBank/DDBJ databases">
        <authorList>
            <consortium name="NCBI Genome Project"/>
        </authorList>
    </citation>
    <scope>NUCLEOTIDE SEQUENCE</scope>
    <source>
        <strain evidence="4">CBS 304.34</strain>
    </source>
</reference>
<dbReference type="Proteomes" id="UP000504636">
    <property type="component" value="Unplaced"/>
</dbReference>
<feature type="compositionally biased region" description="Polar residues" evidence="1">
    <location>
        <begin position="127"/>
        <end position="138"/>
    </location>
</feature>
<name>A0A6A6YWB3_9PEZI</name>
<reference evidence="2 4" key="1">
    <citation type="journal article" date="2020" name="Stud. Mycol.">
        <title>101 Dothideomycetes genomes: a test case for predicting lifestyles and emergence of pathogens.</title>
        <authorList>
            <person name="Haridas S."/>
            <person name="Albert R."/>
            <person name="Binder M."/>
            <person name="Bloem J."/>
            <person name="Labutti K."/>
            <person name="Salamov A."/>
            <person name="Andreopoulos B."/>
            <person name="Baker S."/>
            <person name="Barry K."/>
            <person name="Bills G."/>
            <person name="Bluhm B."/>
            <person name="Cannon C."/>
            <person name="Castanera R."/>
            <person name="Culley D."/>
            <person name="Daum C."/>
            <person name="Ezra D."/>
            <person name="Gonzalez J."/>
            <person name="Henrissat B."/>
            <person name="Kuo A."/>
            <person name="Liang C."/>
            <person name="Lipzen A."/>
            <person name="Lutzoni F."/>
            <person name="Magnuson J."/>
            <person name="Mondo S."/>
            <person name="Nolan M."/>
            <person name="Ohm R."/>
            <person name="Pangilinan J."/>
            <person name="Park H.-J."/>
            <person name="Ramirez L."/>
            <person name="Alfaro M."/>
            <person name="Sun H."/>
            <person name="Tritt A."/>
            <person name="Yoshinaga Y."/>
            <person name="Zwiers L.-H."/>
            <person name="Turgeon B."/>
            <person name="Goodwin S."/>
            <person name="Spatafora J."/>
            <person name="Crous P."/>
            <person name="Grigoriev I."/>
        </authorList>
    </citation>
    <scope>NUCLEOTIDE SEQUENCE</scope>
    <source>
        <strain evidence="2 4">CBS 304.34</strain>
    </source>
</reference>
<gene>
    <name evidence="2 4" type="ORF">BDZ99DRAFT_517121</name>
</gene>
<dbReference type="EMBL" id="MU003696">
    <property type="protein sequence ID" value="KAF2812809.1"/>
    <property type="molecule type" value="Genomic_DNA"/>
</dbReference>
<dbReference type="GeneID" id="54466032"/>
<keyword evidence="3" id="KW-1185">Reference proteome</keyword>
<proteinExistence type="predicted"/>
<accession>A0A6A6YWB3</accession>
<feature type="region of interest" description="Disordered" evidence="1">
    <location>
        <begin position="29"/>
        <end position="52"/>
    </location>
</feature>
<feature type="compositionally biased region" description="Polar residues" evidence="1">
    <location>
        <begin position="79"/>
        <end position="88"/>
    </location>
</feature>
<feature type="compositionally biased region" description="Basic and acidic residues" evidence="1">
    <location>
        <begin position="105"/>
        <end position="126"/>
    </location>
</feature>
<evidence type="ECO:0000313" key="2">
    <source>
        <dbReference type="EMBL" id="KAF2812809.1"/>
    </source>
</evidence>
<evidence type="ECO:0000313" key="3">
    <source>
        <dbReference type="Proteomes" id="UP000504636"/>
    </source>
</evidence>
<reference evidence="4" key="3">
    <citation type="submission" date="2025-04" db="UniProtKB">
        <authorList>
            <consortium name="RefSeq"/>
        </authorList>
    </citation>
    <scope>IDENTIFICATION</scope>
    <source>
        <strain evidence="4">CBS 304.34</strain>
    </source>
</reference>
<dbReference type="RefSeq" id="XP_033579773.1">
    <property type="nucleotide sequence ID" value="XM_033725139.1"/>
</dbReference>
<dbReference type="AlphaFoldDB" id="A0A6A6YWB3"/>
<sequence length="138" mass="15743">MDDSVFMLIRDATGFMEYLIKEAWRIPAVGGEPRRSRRHSNSARAQEKEMSQADLEQFFEKITSTTENLKARYFKLKSQASADSNHVENSLDDAHPTEDTNSEDNALRLDNTHLSDNHAKKTHSEDNSFSNAHLTEDT</sequence>
<evidence type="ECO:0000256" key="1">
    <source>
        <dbReference type="SAM" id="MobiDB-lite"/>
    </source>
</evidence>
<organism evidence="2">
    <name type="scientific">Mytilinidion resinicola</name>
    <dbReference type="NCBI Taxonomy" id="574789"/>
    <lineage>
        <taxon>Eukaryota</taxon>
        <taxon>Fungi</taxon>
        <taxon>Dikarya</taxon>
        <taxon>Ascomycota</taxon>
        <taxon>Pezizomycotina</taxon>
        <taxon>Dothideomycetes</taxon>
        <taxon>Pleosporomycetidae</taxon>
        <taxon>Mytilinidiales</taxon>
        <taxon>Mytilinidiaceae</taxon>
        <taxon>Mytilinidion</taxon>
    </lineage>
</organism>
<protein>
    <submittedName>
        <fullName evidence="2 4">Uncharacterized protein</fullName>
    </submittedName>
</protein>
<evidence type="ECO:0000313" key="4">
    <source>
        <dbReference type="RefSeq" id="XP_033579773.1"/>
    </source>
</evidence>
<feature type="region of interest" description="Disordered" evidence="1">
    <location>
        <begin position="79"/>
        <end position="138"/>
    </location>
</feature>